<dbReference type="EMBL" id="CAJOBH010088008">
    <property type="protein sequence ID" value="CAF4550343.1"/>
    <property type="molecule type" value="Genomic_DNA"/>
</dbReference>
<evidence type="ECO:0000313" key="2">
    <source>
        <dbReference type="EMBL" id="CAF4550343.1"/>
    </source>
</evidence>
<comment type="caution">
    <text evidence="2">The sequence shown here is derived from an EMBL/GenBank/DDBJ whole genome shotgun (WGS) entry which is preliminary data.</text>
</comment>
<evidence type="ECO:0000313" key="3">
    <source>
        <dbReference type="EMBL" id="CAF4738535.1"/>
    </source>
</evidence>
<dbReference type="AlphaFoldDB" id="A0A8S2YDG8"/>
<dbReference type="Proteomes" id="UP000681720">
    <property type="component" value="Unassembled WGS sequence"/>
</dbReference>
<accession>A0A8S2YDG8</accession>
<reference evidence="2" key="1">
    <citation type="submission" date="2021-02" db="EMBL/GenBank/DDBJ databases">
        <authorList>
            <person name="Nowell W R."/>
        </authorList>
    </citation>
    <scope>NUCLEOTIDE SEQUENCE</scope>
</reference>
<feature type="compositionally biased region" description="Low complexity" evidence="1">
    <location>
        <begin position="10"/>
        <end position="34"/>
    </location>
</feature>
<proteinExistence type="predicted"/>
<protein>
    <submittedName>
        <fullName evidence="2">Uncharacterized protein</fullName>
    </submittedName>
</protein>
<evidence type="ECO:0000313" key="4">
    <source>
        <dbReference type="Proteomes" id="UP000681967"/>
    </source>
</evidence>
<dbReference type="EMBL" id="CAJOBJ010135080">
    <property type="protein sequence ID" value="CAF4738535.1"/>
    <property type="molecule type" value="Genomic_DNA"/>
</dbReference>
<organism evidence="2 4">
    <name type="scientific">Rotaria magnacalcarata</name>
    <dbReference type="NCBI Taxonomy" id="392030"/>
    <lineage>
        <taxon>Eukaryota</taxon>
        <taxon>Metazoa</taxon>
        <taxon>Spiralia</taxon>
        <taxon>Gnathifera</taxon>
        <taxon>Rotifera</taxon>
        <taxon>Eurotatoria</taxon>
        <taxon>Bdelloidea</taxon>
        <taxon>Philodinida</taxon>
        <taxon>Philodinidae</taxon>
        <taxon>Rotaria</taxon>
    </lineage>
</organism>
<feature type="region of interest" description="Disordered" evidence="1">
    <location>
        <begin position="1"/>
        <end position="40"/>
    </location>
</feature>
<gene>
    <name evidence="2" type="ORF">BYL167_LOCUS38077</name>
    <name evidence="3" type="ORF">GIL414_LOCUS44613</name>
</gene>
<dbReference type="Proteomes" id="UP000681967">
    <property type="component" value="Unassembled WGS sequence"/>
</dbReference>
<name>A0A8S2YDG8_9BILA</name>
<sequence>ILNDVYPQQSSTSDGSKASSSSNAISTSSTKSSIQLPQSL</sequence>
<feature type="non-terminal residue" evidence="2">
    <location>
        <position position="1"/>
    </location>
</feature>
<evidence type="ECO:0000256" key="1">
    <source>
        <dbReference type="SAM" id="MobiDB-lite"/>
    </source>
</evidence>